<dbReference type="SUPFAM" id="SSF47459">
    <property type="entry name" value="HLH, helix-loop-helix DNA-binding domain"/>
    <property type="match status" value="1"/>
</dbReference>
<evidence type="ECO:0000313" key="5">
    <source>
        <dbReference type="Proteomes" id="UP000002640"/>
    </source>
</evidence>
<feature type="region of interest" description="Disordered" evidence="2">
    <location>
        <begin position="37"/>
        <end position="77"/>
    </location>
</feature>
<keyword evidence="5" id="KW-1185">Reference proteome</keyword>
<dbReference type="EMBL" id="JH159152">
    <property type="protein sequence ID" value="EGZ25872.1"/>
    <property type="molecule type" value="Genomic_DNA"/>
</dbReference>
<evidence type="ECO:0000259" key="3">
    <source>
        <dbReference type="PROSITE" id="PS50888"/>
    </source>
</evidence>
<dbReference type="PROSITE" id="PS50888">
    <property type="entry name" value="BHLH"/>
    <property type="match status" value="1"/>
</dbReference>
<dbReference type="AlphaFoldDB" id="G4Z0M3"/>
<dbReference type="SMR" id="G4Z0M3"/>
<gene>
    <name evidence="4" type="ORF">PHYSODRAFT_487571</name>
</gene>
<dbReference type="GeneID" id="20656175"/>
<dbReference type="OMA" id="NENWKGF"/>
<dbReference type="Gene3D" id="4.10.280.10">
    <property type="entry name" value="Helix-loop-helix DNA-binding domain"/>
    <property type="match status" value="1"/>
</dbReference>
<protein>
    <recommendedName>
        <fullName evidence="3">BHLH domain-containing protein</fullName>
    </recommendedName>
</protein>
<proteinExistence type="predicted"/>
<evidence type="ECO:0000313" key="4">
    <source>
        <dbReference type="EMBL" id="EGZ25872.1"/>
    </source>
</evidence>
<feature type="compositionally biased region" description="Low complexity" evidence="2">
    <location>
        <begin position="41"/>
        <end position="60"/>
    </location>
</feature>
<name>G4Z0M3_PHYSP</name>
<keyword evidence="1" id="KW-0175">Coiled coil</keyword>
<dbReference type="InterPro" id="IPR036638">
    <property type="entry name" value="HLH_DNA-bd_sf"/>
</dbReference>
<dbReference type="GO" id="GO:0046983">
    <property type="term" value="F:protein dimerization activity"/>
    <property type="evidence" value="ECO:0007669"/>
    <property type="project" value="InterPro"/>
</dbReference>
<dbReference type="Pfam" id="PF00010">
    <property type="entry name" value="HLH"/>
    <property type="match status" value="1"/>
</dbReference>
<feature type="coiled-coil region" evidence="1">
    <location>
        <begin position="253"/>
        <end position="287"/>
    </location>
</feature>
<dbReference type="SMART" id="SM00353">
    <property type="entry name" value="HLH"/>
    <property type="match status" value="1"/>
</dbReference>
<evidence type="ECO:0000256" key="1">
    <source>
        <dbReference type="SAM" id="Coils"/>
    </source>
</evidence>
<organism evidence="4 5">
    <name type="scientific">Phytophthora sojae (strain P6497)</name>
    <name type="common">Soybean stem and root rot agent</name>
    <name type="synonym">Phytophthora megasperma f. sp. glycines</name>
    <dbReference type="NCBI Taxonomy" id="1094619"/>
    <lineage>
        <taxon>Eukaryota</taxon>
        <taxon>Sar</taxon>
        <taxon>Stramenopiles</taxon>
        <taxon>Oomycota</taxon>
        <taxon>Peronosporomycetes</taxon>
        <taxon>Peronosporales</taxon>
        <taxon>Peronosporaceae</taxon>
        <taxon>Phytophthora</taxon>
    </lineage>
</organism>
<dbReference type="InterPro" id="IPR011598">
    <property type="entry name" value="bHLH_dom"/>
</dbReference>
<sequence length="358" mass="39101">MEFDEDMSGLQIEDLGEYFLQTDINDNWKGFSLGYTDEEQQQQQQQQQNAKQPATSTAAAAGGGGTSSVPHLTSPPLSSISEMLKHGNGLGVGLGFGSPRKDFTTLFQTGLTPASAKPDVAMMNRTARDAMELASFSLDQHKKPAAIKPAAPKLPSPQCQNILSSDDDDMNSFSSAAAFKREFDFMTVSCDASGCSTIGSASTISAPSPTPEDDRGFRKKSREKMRRQEVNVKFEELVDLLGLSNRVRKSAILQEAVSAIKSLKRERDELRRDRDRLQQEVSKLATCLQYSHLGSVANAVAMNQQPNQPLPHMNPSMPHLNQPHDRQAAAVSSGMQTVHTHPLNVPCNPVCRQGLVQF</sequence>
<accession>G4Z0M3</accession>
<feature type="domain" description="BHLH" evidence="3">
    <location>
        <begin position="214"/>
        <end position="263"/>
    </location>
</feature>
<feature type="region of interest" description="Disordered" evidence="2">
    <location>
        <begin position="201"/>
        <end position="224"/>
    </location>
</feature>
<reference evidence="4 5" key="1">
    <citation type="journal article" date="2006" name="Science">
        <title>Phytophthora genome sequences uncover evolutionary origins and mechanisms of pathogenesis.</title>
        <authorList>
            <person name="Tyler B.M."/>
            <person name="Tripathy S."/>
            <person name="Zhang X."/>
            <person name="Dehal P."/>
            <person name="Jiang R.H."/>
            <person name="Aerts A."/>
            <person name="Arredondo F.D."/>
            <person name="Baxter L."/>
            <person name="Bensasson D."/>
            <person name="Beynon J.L."/>
            <person name="Chapman J."/>
            <person name="Damasceno C.M."/>
            <person name="Dorrance A.E."/>
            <person name="Dou D."/>
            <person name="Dickerman A.W."/>
            <person name="Dubchak I.L."/>
            <person name="Garbelotto M."/>
            <person name="Gijzen M."/>
            <person name="Gordon S.G."/>
            <person name="Govers F."/>
            <person name="Grunwald N.J."/>
            <person name="Huang W."/>
            <person name="Ivors K.L."/>
            <person name="Jones R.W."/>
            <person name="Kamoun S."/>
            <person name="Krampis K."/>
            <person name="Lamour K.H."/>
            <person name="Lee M.K."/>
            <person name="McDonald W.H."/>
            <person name="Medina M."/>
            <person name="Meijer H.J."/>
            <person name="Nordberg E.K."/>
            <person name="Maclean D.J."/>
            <person name="Ospina-Giraldo M.D."/>
            <person name="Morris P.F."/>
            <person name="Phuntumart V."/>
            <person name="Putnam N.H."/>
            <person name="Rash S."/>
            <person name="Rose J.K."/>
            <person name="Sakihama Y."/>
            <person name="Salamov A.A."/>
            <person name="Savidor A."/>
            <person name="Scheuring C.F."/>
            <person name="Smith B.M."/>
            <person name="Sobral B.W."/>
            <person name="Terry A."/>
            <person name="Torto-Alalibo T.A."/>
            <person name="Win J."/>
            <person name="Xu Z."/>
            <person name="Zhang H."/>
            <person name="Grigoriev I.V."/>
            <person name="Rokhsar D.S."/>
            <person name="Boore J.L."/>
        </authorList>
    </citation>
    <scope>NUCLEOTIDE SEQUENCE [LARGE SCALE GENOMIC DNA]</scope>
    <source>
        <strain evidence="4 5">P6497</strain>
    </source>
</reference>
<dbReference type="RefSeq" id="XP_009521160.1">
    <property type="nucleotide sequence ID" value="XM_009522865.1"/>
</dbReference>
<dbReference type="InParanoid" id="G4Z0M3"/>
<dbReference type="Proteomes" id="UP000002640">
    <property type="component" value="Unassembled WGS sequence"/>
</dbReference>
<dbReference type="KEGG" id="psoj:PHYSODRAFT_487571"/>
<evidence type="ECO:0000256" key="2">
    <source>
        <dbReference type="SAM" id="MobiDB-lite"/>
    </source>
</evidence>